<protein>
    <submittedName>
        <fullName evidence="2">Uncharacterized protein</fullName>
    </submittedName>
</protein>
<dbReference type="GeneID" id="100679939"/>
<sequence>MFSRAAKSIVQSLNQRSYHVTKGNFKAAIGSTGEVGTARFSQQRTLDSSAVQEIVPFKNLKFKNITSNSAEGQTLSGVGVRAVKGTAAKGNVYAIDLAQLRGLGPIIGNPNGAPGFYKNLQSARNSIHTLAKRNFSMLQPTFHNSNSNKLLNNASRSYSKCSGKKDGCGAPANPCSKSKPSTCPDPNQRVISPCKSRPPCTPAPEKCEPACDKPKCPPPCPPPAPKCPPPPCPPPPPKCPPPCPPPAPTCFPPPTKCPRAPPKCPPPYPPRPCDPCPKPCKPPKCPPRCPLDPPPPCPPPPPPKCPEPPKKCCDKPKAAPCPPPKQTCPKPCSGPRPAPHCPTPRESCSAPKRSCEVPLQTMLEQSRKKSPPKTTCCPPPTPPPPRSICCPSPPKETCCPPPKPMPNCVPPETMPKSCPEQKASCPPPTPTCVLPEPSPPCCPKEPPCPPAKPSPCGCTPAPEAKGSSACFQNMGRNKKKTTRQSFWKKLTRKMSTQSGNGGVLKARQPRFKLHARTFGIAVFNLAANRGSKCKTGKDICAELDPVCKRLCKKKPATRCSAGEKPSCDERIRIAKKAREAEDERSQKRPLKCPTCLPPERCQPPLVPPVVEKMEYPATVCAEAPPCPSYKDKVDAEPVLVCPPLPQLPKPPSAPVVLCPCPPPPKLPPGPCPCLDSAKEVKLLVPIYLPPCTRRPKYTCDRKVYSCKLQRECDKRACPRDDESHLS</sequence>
<dbReference type="KEGG" id="nvi:100679939"/>
<keyword evidence="3" id="KW-1185">Reference proteome</keyword>
<organism evidence="2 3">
    <name type="scientific">Nasonia vitripennis</name>
    <name type="common">Parasitic wasp</name>
    <dbReference type="NCBI Taxonomy" id="7425"/>
    <lineage>
        <taxon>Eukaryota</taxon>
        <taxon>Metazoa</taxon>
        <taxon>Ecdysozoa</taxon>
        <taxon>Arthropoda</taxon>
        <taxon>Hexapoda</taxon>
        <taxon>Insecta</taxon>
        <taxon>Pterygota</taxon>
        <taxon>Neoptera</taxon>
        <taxon>Endopterygota</taxon>
        <taxon>Hymenoptera</taxon>
        <taxon>Apocrita</taxon>
        <taxon>Proctotrupomorpha</taxon>
        <taxon>Chalcidoidea</taxon>
        <taxon>Pteromalidae</taxon>
        <taxon>Pteromalinae</taxon>
        <taxon>Nasonia</taxon>
    </lineage>
</organism>
<dbReference type="AlphaFoldDB" id="A0A7M7HA22"/>
<evidence type="ECO:0000313" key="2">
    <source>
        <dbReference type="EnsemblMetazoa" id="XP_008207432"/>
    </source>
</evidence>
<dbReference type="PRINTS" id="PR00021">
    <property type="entry name" value="PRORICH"/>
</dbReference>
<feature type="compositionally biased region" description="Basic and acidic residues" evidence="1">
    <location>
        <begin position="307"/>
        <end position="317"/>
    </location>
</feature>
<name>A0A7M7HA22_NASVI</name>
<dbReference type="EnsemblMetazoa" id="XM_008209210">
    <property type="protein sequence ID" value="XP_008207432"/>
    <property type="gene ID" value="LOC100679939"/>
</dbReference>
<feature type="region of interest" description="Disordered" evidence="1">
    <location>
        <begin position="304"/>
        <end position="351"/>
    </location>
</feature>
<dbReference type="PRINTS" id="PR01217">
    <property type="entry name" value="PRICHEXTENSN"/>
</dbReference>
<dbReference type="InParanoid" id="A0A7M7HA22"/>
<dbReference type="RefSeq" id="XP_008207432.1">
    <property type="nucleotide sequence ID" value="XM_008209210.4"/>
</dbReference>
<evidence type="ECO:0000256" key="1">
    <source>
        <dbReference type="SAM" id="MobiDB-lite"/>
    </source>
</evidence>
<feature type="compositionally biased region" description="Pro residues" evidence="1">
    <location>
        <begin position="319"/>
        <end position="342"/>
    </location>
</feature>
<proteinExistence type="predicted"/>
<dbReference type="OrthoDB" id="10687971at2759"/>
<dbReference type="Proteomes" id="UP000002358">
    <property type="component" value="Chromosome 2"/>
</dbReference>
<reference evidence="2" key="1">
    <citation type="submission" date="2021-01" db="UniProtKB">
        <authorList>
            <consortium name="EnsemblMetazoa"/>
        </authorList>
    </citation>
    <scope>IDENTIFICATION</scope>
</reference>
<feature type="region of interest" description="Disordered" evidence="1">
    <location>
        <begin position="363"/>
        <end position="384"/>
    </location>
</feature>
<evidence type="ECO:0000313" key="3">
    <source>
        <dbReference type="Proteomes" id="UP000002358"/>
    </source>
</evidence>
<accession>A0A7M7HA22</accession>